<evidence type="ECO:0000313" key="3">
    <source>
        <dbReference type="Proteomes" id="UP001165069"/>
    </source>
</evidence>
<proteinExistence type="predicted"/>
<protein>
    <recommendedName>
        <fullName evidence="1">ChrR-like cupin domain-containing protein</fullName>
    </recommendedName>
</protein>
<accession>A0ABQ5QIK0</accession>
<feature type="domain" description="ChrR-like cupin" evidence="1">
    <location>
        <begin position="10"/>
        <end position="101"/>
    </location>
</feature>
<evidence type="ECO:0000313" key="2">
    <source>
        <dbReference type="EMBL" id="GLH74156.1"/>
    </source>
</evidence>
<dbReference type="SUPFAM" id="SSF51182">
    <property type="entry name" value="RmlC-like cupins"/>
    <property type="match status" value="1"/>
</dbReference>
<dbReference type="RefSeq" id="WP_285576119.1">
    <property type="nucleotide sequence ID" value="NZ_BSDE01000005.1"/>
</dbReference>
<keyword evidence="3" id="KW-1185">Reference proteome</keyword>
<dbReference type="Pfam" id="PF12973">
    <property type="entry name" value="Cupin_7"/>
    <property type="match status" value="1"/>
</dbReference>
<dbReference type="Gene3D" id="2.60.120.10">
    <property type="entry name" value="Jelly Rolls"/>
    <property type="match status" value="1"/>
</dbReference>
<dbReference type="Proteomes" id="UP001165069">
    <property type="component" value="Unassembled WGS sequence"/>
</dbReference>
<evidence type="ECO:0000259" key="1">
    <source>
        <dbReference type="Pfam" id="PF12973"/>
    </source>
</evidence>
<sequence>MTTASSVLPVDTARIAWIPLAPGLSFKPITYFPDLSGWQLLLRLEPGTVIPRHRHTGEVHAFNLSGTRRLDTGEIIGPGMYVHEPAGNEDSWEAIGDEPCIVHIEVNGRNEYYDAEGRLVRVADARASRQDYLDWCATEGVAPHPTLAGC</sequence>
<dbReference type="EMBL" id="BSDE01000005">
    <property type="protein sequence ID" value="GLH74156.1"/>
    <property type="molecule type" value="Genomic_DNA"/>
</dbReference>
<dbReference type="InterPro" id="IPR011051">
    <property type="entry name" value="RmlC_Cupin_sf"/>
</dbReference>
<organism evidence="2 3">
    <name type="scientific">Geothrix limicola</name>
    <dbReference type="NCBI Taxonomy" id="2927978"/>
    <lineage>
        <taxon>Bacteria</taxon>
        <taxon>Pseudomonadati</taxon>
        <taxon>Acidobacteriota</taxon>
        <taxon>Holophagae</taxon>
        <taxon>Holophagales</taxon>
        <taxon>Holophagaceae</taxon>
        <taxon>Geothrix</taxon>
    </lineage>
</organism>
<dbReference type="InterPro" id="IPR014710">
    <property type="entry name" value="RmlC-like_jellyroll"/>
</dbReference>
<gene>
    <name evidence="2" type="ORF">GETHLI_26580</name>
</gene>
<reference evidence="2 3" key="1">
    <citation type="journal article" date="2023" name="Antonie Van Leeuwenhoek">
        <title>Mesoterricola silvestris gen. nov., sp. nov., Mesoterricola sediminis sp. nov., Geothrix oryzae sp. nov., Geothrix edaphica sp. nov., Geothrix rubra sp. nov., and Geothrix limicola sp. nov., six novel members of Acidobacteriota isolated from soils.</title>
        <authorList>
            <person name="Itoh H."/>
            <person name="Sugisawa Y."/>
            <person name="Mise K."/>
            <person name="Xu Z."/>
            <person name="Kuniyasu M."/>
            <person name="Ushijima N."/>
            <person name="Kawano K."/>
            <person name="Kobayashi E."/>
            <person name="Shiratori Y."/>
            <person name="Masuda Y."/>
            <person name="Senoo K."/>
        </authorList>
    </citation>
    <scope>NUCLEOTIDE SEQUENCE [LARGE SCALE GENOMIC DNA]</scope>
    <source>
        <strain evidence="2 3">Red804</strain>
    </source>
</reference>
<comment type="caution">
    <text evidence="2">The sequence shown here is derived from an EMBL/GenBank/DDBJ whole genome shotgun (WGS) entry which is preliminary data.</text>
</comment>
<name>A0ABQ5QIK0_9BACT</name>
<dbReference type="InterPro" id="IPR025979">
    <property type="entry name" value="ChrR-like_cupin_dom"/>
</dbReference>